<name>A0A0K2VKG5_LEPSM</name>
<protein>
    <submittedName>
        <fullName evidence="1">Uncharacterized protein</fullName>
    </submittedName>
</protein>
<accession>A0A0K2VKG5</accession>
<dbReference type="AlphaFoldDB" id="A0A0K2VKG5"/>
<evidence type="ECO:0000313" key="1">
    <source>
        <dbReference type="EMBL" id="CDW50939.1"/>
    </source>
</evidence>
<reference evidence="1" key="1">
    <citation type="submission" date="2014-05" db="EMBL/GenBank/DDBJ databases">
        <authorList>
            <person name="Chronopoulou M."/>
        </authorList>
    </citation>
    <scope>NUCLEOTIDE SEQUENCE</scope>
    <source>
        <tissue evidence="1">Whole organism</tissue>
    </source>
</reference>
<sequence length="112" mass="12422">MSITGEDNTLFFVLGYIAYSPLKKKVKCASCRSFLAVDDSSLDTGIRIVAESNEEQINQSRLIDFLSRGGLSTSTDILFLRCLNAHSLFTFITSQPARRMELPSQQINPTNG</sequence>
<organism evidence="1">
    <name type="scientific">Lepeophtheirus salmonis</name>
    <name type="common">Salmon louse</name>
    <name type="synonym">Caligus salmonis</name>
    <dbReference type="NCBI Taxonomy" id="72036"/>
    <lineage>
        <taxon>Eukaryota</taxon>
        <taxon>Metazoa</taxon>
        <taxon>Ecdysozoa</taxon>
        <taxon>Arthropoda</taxon>
        <taxon>Crustacea</taxon>
        <taxon>Multicrustacea</taxon>
        <taxon>Hexanauplia</taxon>
        <taxon>Copepoda</taxon>
        <taxon>Siphonostomatoida</taxon>
        <taxon>Caligidae</taxon>
        <taxon>Lepeophtheirus</taxon>
    </lineage>
</organism>
<feature type="non-terminal residue" evidence="1">
    <location>
        <position position="1"/>
    </location>
</feature>
<dbReference type="EMBL" id="HACA01033578">
    <property type="protein sequence ID" value="CDW50939.1"/>
    <property type="molecule type" value="Transcribed_RNA"/>
</dbReference>
<proteinExistence type="predicted"/>